<evidence type="ECO:0000256" key="2">
    <source>
        <dbReference type="ARBA" id="ARBA00005833"/>
    </source>
</evidence>
<gene>
    <name evidence="8" type="ORF">Q4F19_03555</name>
</gene>
<dbReference type="InterPro" id="IPR050281">
    <property type="entry name" value="Flavin_monoamine_oxidase"/>
</dbReference>
<dbReference type="PANTHER" id="PTHR10742">
    <property type="entry name" value="FLAVIN MONOAMINE OXIDASE"/>
    <property type="match status" value="1"/>
</dbReference>
<dbReference type="PANTHER" id="PTHR10742:SF410">
    <property type="entry name" value="LYSINE-SPECIFIC HISTONE DEMETHYLASE 2"/>
    <property type="match status" value="1"/>
</dbReference>
<comment type="similarity">
    <text evidence="2">Belongs to the tryptophan 2-monooxygenase family.</text>
</comment>
<evidence type="ECO:0000313" key="9">
    <source>
        <dbReference type="Proteomes" id="UP001169764"/>
    </source>
</evidence>
<evidence type="ECO:0000256" key="6">
    <source>
        <dbReference type="ARBA" id="ARBA00047321"/>
    </source>
</evidence>
<dbReference type="SUPFAM" id="SSF54373">
    <property type="entry name" value="FAD-linked reductases, C-terminal domain"/>
    <property type="match status" value="1"/>
</dbReference>
<keyword evidence="5" id="KW-0073">Auxin biosynthesis</keyword>
<dbReference type="Gene3D" id="3.90.660.10">
    <property type="match status" value="1"/>
</dbReference>
<dbReference type="PROSITE" id="PS51318">
    <property type="entry name" value="TAT"/>
    <property type="match status" value="1"/>
</dbReference>
<dbReference type="Pfam" id="PF01593">
    <property type="entry name" value="Amino_oxidase"/>
    <property type="match status" value="1"/>
</dbReference>
<dbReference type="PROSITE" id="PS51020">
    <property type="entry name" value="SPONDIN"/>
    <property type="match status" value="1"/>
</dbReference>
<accession>A0ABT8Y551</accession>
<dbReference type="InterPro" id="IPR002937">
    <property type="entry name" value="Amino_oxidase"/>
</dbReference>
<dbReference type="InterPro" id="IPR036188">
    <property type="entry name" value="FAD/NAD-bd_sf"/>
</dbReference>
<dbReference type="Gene3D" id="1.20.1440.240">
    <property type="match status" value="1"/>
</dbReference>
<name>A0ABT8Y551_9SPHN</name>
<evidence type="ECO:0000259" key="7">
    <source>
        <dbReference type="PROSITE" id="PS51020"/>
    </source>
</evidence>
<dbReference type="EMBL" id="JAUOTP010000001">
    <property type="protein sequence ID" value="MDO6413450.1"/>
    <property type="molecule type" value="Genomic_DNA"/>
</dbReference>
<dbReference type="SUPFAM" id="SSF51905">
    <property type="entry name" value="FAD/NAD(P)-binding domain"/>
    <property type="match status" value="1"/>
</dbReference>
<feature type="domain" description="Spondin" evidence="7">
    <location>
        <begin position="450"/>
        <end position="525"/>
    </location>
</feature>
<dbReference type="InterPro" id="IPR006311">
    <property type="entry name" value="TAT_signal"/>
</dbReference>
<dbReference type="RefSeq" id="WP_303539858.1">
    <property type="nucleotide sequence ID" value="NZ_JAUOTP010000001.1"/>
</dbReference>
<evidence type="ECO:0000256" key="5">
    <source>
        <dbReference type="ARBA" id="ARBA00023070"/>
    </source>
</evidence>
<evidence type="ECO:0000256" key="4">
    <source>
        <dbReference type="ARBA" id="ARBA00017871"/>
    </source>
</evidence>
<sequence>MSMTRRAFLERLSAVGGTTLMLMGLEAFGMGIASAQTAPPPLQGGGAGKKVIILGAGVAGLTSAYELGKAGYDVTVIEARAFAGGRSQTARKGFQLTELGGETQTCNFDEGQYINHGPWRIPFHHRSTLHYIKEFGVEVELFNNDNDNSFMYFTKGSGPLANKPIRKREVAADMRGHTADIFAKLAQNGALDKQMDAADREQFLAYLSAEGYLKGDAHDYHGAEGRGWITKPGAGLVAGEEAPIYKLGDVLHSEAWKVLSSITDWDQQRTMFQPKGGMYMLPMGFVTKGGVGEKIVYSTVVEKIRQNAKGVEISVVNGEGKRSTVKGDYCICTIPLSVLKSIDTGFSAPFKAAMDGCAYAPVGKIGLQMKRRFWEEDHWIYGGHVYTDNSEIGSISLPSTNWLGKKGTLLGYYQFMGDAAKVSALSPADRAKFAVDFGQKVFPAYAESFETAFSVAWHRVQYNLGGWGMWSDEARARDYPVLLQPQGRVYLAGEHLSHIGGWQAGGIESAWMQIDALHKRASAAA</sequence>
<dbReference type="Gene3D" id="3.50.50.60">
    <property type="entry name" value="FAD/NAD(P)-binding domain"/>
    <property type="match status" value="1"/>
</dbReference>
<dbReference type="InterPro" id="IPR009465">
    <property type="entry name" value="Spondin_N"/>
</dbReference>
<organism evidence="8 9">
    <name type="scientific">Sphingomonas natans</name>
    <dbReference type="NCBI Taxonomy" id="3063330"/>
    <lineage>
        <taxon>Bacteria</taxon>
        <taxon>Pseudomonadati</taxon>
        <taxon>Pseudomonadota</taxon>
        <taxon>Alphaproteobacteria</taxon>
        <taxon>Sphingomonadales</taxon>
        <taxon>Sphingomonadaceae</taxon>
        <taxon>Sphingomonas</taxon>
    </lineage>
</organism>
<protein>
    <recommendedName>
        <fullName evidence="4">Tryptophan 2-monooxygenase</fullName>
        <ecNumber evidence="3">1.13.12.3</ecNumber>
    </recommendedName>
</protein>
<proteinExistence type="inferred from homology"/>
<reference evidence="8" key="1">
    <citation type="submission" date="2023-07" db="EMBL/GenBank/DDBJ databases">
        <authorList>
            <person name="Kim M."/>
        </authorList>
    </citation>
    <scope>NUCLEOTIDE SEQUENCE</scope>
    <source>
        <strain evidence="8">BIUV-7</strain>
    </source>
</reference>
<comment type="pathway">
    <text evidence="1">Plant hormone metabolism; auxin biosynthesis.</text>
</comment>
<dbReference type="EC" id="1.13.12.3" evidence="3"/>
<evidence type="ECO:0000256" key="1">
    <source>
        <dbReference type="ARBA" id="ARBA00004814"/>
    </source>
</evidence>
<evidence type="ECO:0000256" key="3">
    <source>
        <dbReference type="ARBA" id="ARBA00012535"/>
    </source>
</evidence>
<dbReference type="Proteomes" id="UP001169764">
    <property type="component" value="Unassembled WGS sequence"/>
</dbReference>
<evidence type="ECO:0000313" key="8">
    <source>
        <dbReference type="EMBL" id="MDO6413450.1"/>
    </source>
</evidence>
<comment type="catalytic activity">
    <reaction evidence="6">
        <text>L-tryptophan + O2 = indole-3-acetamide + CO2 + H2O</text>
        <dbReference type="Rhea" id="RHEA:16165"/>
        <dbReference type="ChEBI" id="CHEBI:15377"/>
        <dbReference type="ChEBI" id="CHEBI:15379"/>
        <dbReference type="ChEBI" id="CHEBI:16031"/>
        <dbReference type="ChEBI" id="CHEBI:16526"/>
        <dbReference type="ChEBI" id="CHEBI:57912"/>
        <dbReference type="EC" id="1.13.12.3"/>
    </reaction>
</comment>
<keyword evidence="9" id="KW-1185">Reference proteome</keyword>
<comment type="caution">
    <text evidence="8">The sequence shown here is derived from an EMBL/GenBank/DDBJ whole genome shotgun (WGS) entry which is preliminary data.</text>
</comment>